<accession>A0A4R7UXD0</accession>
<dbReference type="Gene3D" id="3.40.50.1820">
    <property type="entry name" value="alpha/beta hydrolase"/>
    <property type="match status" value="1"/>
</dbReference>
<dbReference type="Pfam" id="PF00561">
    <property type="entry name" value="Abhydrolase_1"/>
    <property type="match status" value="1"/>
</dbReference>
<reference evidence="2 3" key="1">
    <citation type="submission" date="2019-03" db="EMBL/GenBank/DDBJ databases">
        <title>Genomic analyses of the natural microbiome of Caenorhabditis elegans.</title>
        <authorList>
            <person name="Samuel B."/>
        </authorList>
    </citation>
    <scope>NUCLEOTIDE SEQUENCE [LARGE SCALE GENOMIC DNA]</scope>
    <source>
        <strain evidence="2 3">BIGb0525</strain>
    </source>
</reference>
<organism evidence="2 3">
    <name type="scientific">Pseudomonas helmanticensis</name>
    <dbReference type="NCBI Taxonomy" id="1471381"/>
    <lineage>
        <taxon>Bacteria</taxon>
        <taxon>Pseudomonadati</taxon>
        <taxon>Pseudomonadota</taxon>
        <taxon>Gammaproteobacteria</taxon>
        <taxon>Pseudomonadales</taxon>
        <taxon>Pseudomonadaceae</taxon>
        <taxon>Pseudomonas</taxon>
    </lineage>
</organism>
<evidence type="ECO:0000313" key="2">
    <source>
        <dbReference type="EMBL" id="TDV41170.1"/>
    </source>
</evidence>
<name>A0A4R7UXD0_9PSED</name>
<feature type="domain" description="AB hydrolase-1" evidence="1">
    <location>
        <begin position="18"/>
        <end position="213"/>
    </location>
</feature>
<dbReference type="InterPro" id="IPR000073">
    <property type="entry name" value="AB_hydrolase_1"/>
</dbReference>
<protein>
    <submittedName>
        <fullName evidence="2">Triacylglycerol lipase</fullName>
    </submittedName>
</protein>
<dbReference type="SUPFAM" id="SSF53474">
    <property type="entry name" value="alpha/beta-Hydrolases"/>
    <property type="match status" value="1"/>
</dbReference>
<sequence length="298" mass="32120">MNFCEKGKNMQRNASTRYPVLLVHGLFGFERIGHFELFHDVKDALKTAGSRVFVPHLSATHKNETRGEQLLAQIDRVLRGTGADKVNLIGHSQGALAARYAAALAPHAVASVTSVSGPNHGSELADFLRKALVPGRLPEAVAQNVATLFGNFLSLLSGSATLPQNALAALNALTTEGVGDFNDKFPQGLPDTWGGDGAERVNGVHYYSWSGVLSADNPPTLDPTRSVCHALSQYFMTETEQNDGFVGRFSSHLGQVIRSDYPLDHLNSLRRSPGSATTLPDPIELYVEHAARLRAANL</sequence>
<dbReference type="InterPro" id="IPR029058">
    <property type="entry name" value="AB_hydrolase_fold"/>
</dbReference>
<dbReference type="EMBL" id="SOCQ01000017">
    <property type="protein sequence ID" value="TDV41170.1"/>
    <property type="molecule type" value="Genomic_DNA"/>
</dbReference>
<dbReference type="Proteomes" id="UP000295804">
    <property type="component" value="Unassembled WGS sequence"/>
</dbReference>
<dbReference type="AlphaFoldDB" id="A0A4R7UXD0"/>
<evidence type="ECO:0000313" key="3">
    <source>
        <dbReference type="Proteomes" id="UP000295804"/>
    </source>
</evidence>
<gene>
    <name evidence="2" type="ORF">EDF87_11742</name>
</gene>
<evidence type="ECO:0000259" key="1">
    <source>
        <dbReference type="Pfam" id="PF00561"/>
    </source>
</evidence>
<proteinExistence type="predicted"/>
<comment type="caution">
    <text evidence="2">The sequence shown here is derived from an EMBL/GenBank/DDBJ whole genome shotgun (WGS) entry which is preliminary data.</text>
</comment>